<gene>
    <name evidence="1" type="ORF">BLX24_08320</name>
</gene>
<comment type="caution">
    <text evidence="1">The sequence shown here is derived from an EMBL/GenBank/DDBJ whole genome shotgun (WGS) entry which is preliminary data.</text>
</comment>
<protein>
    <submittedName>
        <fullName evidence="1">Enzyme of heme biosynthesis</fullName>
    </submittedName>
</protein>
<organism evidence="1 2">
    <name type="scientific">Arsenicibacter rosenii</name>
    <dbReference type="NCBI Taxonomy" id="1750698"/>
    <lineage>
        <taxon>Bacteria</taxon>
        <taxon>Pseudomonadati</taxon>
        <taxon>Bacteroidota</taxon>
        <taxon>Cytophagia</taxon>
        <taxon>Cytophagales</taxon>
        <taxon>Spirosomataceae</taxon>
        <taxon>Arsenicibacter</taxon>
    </lineage>
</organism>
<dbReference type="EMBL" id="MORL01000003">
    <property type="protein sequence ID" value="OIN59851.1"/>
    <property type="molecule type" value="Genomic_DNA"/>
</dbReference>
<dbReference type="InterPro" id="IPR011990">
    <property type="entry name" value="TPR-like_helical_dom_sf"/>
</dbReference>
<evidence type="ECO:0000313" key="2">
    <source>
        <dbReference type="Proteomes" id="UP000181790"/>
    </source>
</evidence>
<dbReference type="SUPFAM" id="SSF48452">
    <property type="entry name" value="TPR-like"/>
    <property type="match status" value="1"/>
</dbReference>
<keyword evidence="2" id="KW-1185">Reference proteome</keyword>
<dbReference type="Pfam" id="PF14559">
    <property type="entry name" value="TPR_19"/>
    <property type="match status" value="1"/>
</dbReference>
<evidence type="ECO:0000313" key="1">
    <source>
        <dbReference type="EMBL" id="OIN59851.1"/>
    </source>
</evidence>
<proteinExistence type="predicted"/>
<dbReference type="OrthoDB" id="1524733at2"/>
<dbReference type="Gene3D" id="1.25.40.10">
    <property type="entry name" value="Tetratricopeptide repeat domain"/>
    <property type="match status" value="1"/>
</dbReference>
<sequence>MNTDRIQQLLQFVQEEPGEPFNVYALAMEYMQADPGQALHYLETLLTEHPGYLATYYHAAALYAEQGEVQKADMLYDMGLQLARQQGNEKTFQELKRAQQALRDEEDL</sequence>
<dbReference type="AlphaFoldDB" id="A0A1S2VM50"/>
<name>A0A1S2VM50_9BACT</name>
<accession>A0A1S2VM50</accession>
<dbReference type="RefSeq" id="WP_071502652.1">
    <property type="nucleotide sequence ID" value="NZ_MORL01000003.1"/>
</dbReference>
<reference evidence="1 2" key="1">
    <citation type="submission" date="2016-10" db="EMBL/GenBank/DDBJ databases">
        <title>Arsenicibacter rosenii gen. nov., sp. nov., an efficient arsenic-methylating bacterium isolated from an arsenic-contaminated paddy soil.</title>
        <authorList>
            <person name="Huang K."/>
        </authorList>
    </citation>
    <scope>NUCLEOTIDE SEQUENCE [LARGE SCALE GENOMIC DNA]</scope>
    <source>
        <strain evidence="1 2">SM-1</strain>
    </source>
</reference>
<dbReference type="Proteomes" id="UP000181790">
    <property type="component" value="Unassembled WGS sequence"/>
</dbReference>